<dbReference type="Proteomes" id="UP000695022">
    <property type="component" value="Unplaced"/>
</dbReference>
<dbReference type="Pfam" id="PF13843">
    <property type="entry name" value="DDE_Tnp_1_7"/>
    <property type="match status" value="1"/>
</dbReference>
<reference evidence="3" key="1">
    <citation type="submission" date="2025-08" db="UniProtKB">
        <authorList>
            <consortium name="RefSeq"/>
        </authorList>
    </citation>
    <scope>IDENTIFICATION</scope>
</reference>
<organism evidence="2 3">
    <name type="scientific">Priapulus caudatus</name>
    <name type="common">Priapulid worm</name>
    <dbReference type="NCBI Taxonomy" id="37621"/>
    <lineage>
        <taxon>Eukaryota</taxon>
        <taxon>Metazoa</taxon>
        <taxon>Ecdysozoa</taxon>
        <taxon>Scalidophora</taxon>
        <taxon>Priapulida</taxon>
        <taxon>Priapulimorpha</taxon>
        <taxon>Priapulimorphida</taxon>
        <taxon>Priapulidae</taxon>
        <taxon>Priapulus</taxon>
    </lineage>
</organism>
<protein>
    <submittedName>
        <fullName evidence="3">PiggyBac transposable element-derived protein 4-like</fullName>
    </submittedName>
</protein>
<evidence type="ECO:0000259" key="1">
    <source>
        <dbReference type="Pfam" id="PF13843"/>
    </source>
</evidence>
<gene>
    <name evidence="3" type="primary">LOC106806487</name>
</gene>
<name>A0ABM1DVG5_PRICU</name>
<accession>A0ABM1DVG5</accession>
<keyword evidence="2" id="KW-1185">Reference proteome</keyword>
<evidence type="ECO:0000313" key="2">
    <source>
        <dbReference type="Proteomes" id="UP000695022"/>
    </source>
</evidence>
<dbReference type="GeneID" id="106806487"/>
<dbReference type="PANTHER" id="PTHR46599">
    <property type="entry name" value="PIGGYBAC TRANSPOSABLE ELEMENT-DERIVED PROTEIN 4"/>
    <property type="match status" value="1"/>
</dbReference>
<sequence>MARETNNYALLFIDNPVEISPSSRFRKWKDTTEEEMKVFVAIEIAMGLCSKNRLTDYWDRFWLTQTPSYTEVMPRDRYHILRSFLHFCDNEGQHPRGHDLYDPLYKIRPVIDLVKDTYLDAYVPHQEISVDEIMKGFKGRLSFKEYIPNKPKKWGIKIWSLCDSRNGFNLRW</sequence>
<dbReference type="InterPro" id="IPR029526">
    <property type="entry name" value="PGBD"/>
</dbReference>
<evidence type="ECO:0000313" key="3">
    <source>
        <dbReference type="RefSeq" id="XP_014663936.1"/>
    </source>
</evidence>
<dbReference type="PANTHER" id="PTHR46599:SF3">
    <property type="entry name" value="PIGGYBAC TRANSPOSABLE ELEMENT-DERIVED PROTEIN 4"/>
    <property type="match status" value="1"/>
</dbReference>
<proteinExistence type="predicted"/>
<dbReference type="RefSeq" id="XP_014663936.1">
    <property type="nucleotide sequence ID" value="XM_014808450.1"/>
</dbReference>
<feature type="domain" description="PiggyBac transposable element-derived protein" evidence="1">
    <location>
        <begin position="1"/>
        <end position="168"/>
    </location>
</feature>